<gene>
    <name evidence="1" type="ORF">DPMN_099194</name>
</gene>
<sequence length="149" mass="17122">MHHGKSIWIQNSYEERYCNEPDFVKSRTRSSVSPNTDFYLASISAQACVRLWTCIRWYPDQSPEKRHKNLSLVSSASALRLPPDRRLSGPIHGGGDLAVTDTMTQQKPQWPPISQVGFIGATKSWRRFLYYICTVLKGPIKIYHLVRNI</sequence>
<dbReference type="EMBL" id="JAIWYP010000003">
    <property type="protein sequence ID" value="KAH3856602.1"/>
    <property type="molecule type" value="Genomic_DNA"/>
</dbReference>
<protein>
    <submittedName>
        <fullName evidence="1">Uncharacterized protein</fullName>
    </submittedName>
</protein>
<name>A0A9D4LG14_DREPO</name>
<evidence type="ECO:0000313" key="1">
    <source>
        <dbReference type="EMBL" id="KAH3856602.1"/>
    </source>
</evidence>
<proteinExistence type="predicted"/>
<reference evidence="1" key="1">
    <citation type="journal article" date="2019" name="bioRxiv">
        <title>The Genome of the Zebra Mussel, Dreissena polymorpha: A Resource for Invasive Species Research.</title>
        <authorList>
            <person name="McCartney M.A."/>
            <person name="Auch B."/>
            <person name="Kono T."/>
            <person name="Mallez S."/>
            <person name="Zhang Y."/>
            <person name="Obille A."/>
            <person name="Becker A."/>
            <person name="Abrahante J.E."/>
            <person name="Garbe J."/>
            <person name="Badalamenti J.P."/>
            <person name="Herman A."/>
            <person name="Mangelson H."/>
            <person name="Liachko I."/>
            <person name="Sullivan S."/>
            <person name="Sone E.D."/>
            <person name="Koren S."/>
            <person name="Silverstein K.A.T."/>
            <person name="Beckman K.B."/>
            <person name="Gohl D.M."/>
        </authorList>
    </citation>
    <scope>NUCLEOTIDE SEQUENCE</scope>
    <source>
        <strain evidence="1">Duluth1</strain>
        <tissue evidence="1">Whole animal</tissue>
    </source>
</reference>
<reference evidence="1" key="2">
    <citation type="submission" date="2020-11" db="EMBL/GenBank/DDBJ databases">
        <authorList>
            <person name="McCartney M.A."/>
            <person name="Auch B."/>
            <person name="Kono T."/>
            <person name="Mallez S."/>
            <person name="Becker A."/>
            <person name="Gohl D.M."/>
            <person name="Silverstein K.A.T."/>
            <person name="Koren S."/>
            <person name="Bechman K.B."/>
            <person name="Herman A."/>
            <person name="Abrahante J.E."/>
            <person name="Garbe J."/>
        </authorList>
    </citation>
    <scope>NUCLEOTIDE SEQUENCE</scope>
    <source>
        <strain evidence="1">Duluth1</strain>
        <tissue evidence="1">Whole animal</tissue>
    </source>
</reference>
<organism evidence="1 2">
    <name type="scientific">Dreissena polymorpha</name>
    <name type="common">Zebra mussel</name>
    <name type="synonym">Mytilus polymorpha</name>
    <dbReference type="NCBI Taxonomy" id="45954"/>
    <lineage>
        <taxon>Eukaryota</taxon>
        <taxon>Metazoa</taxon>
        <taxon>Spiralia</taxon>
        <taxon>Lophotrochozoa</taxon>
        <taxon>Mollusca</taxon>
        <taxon>Bivalvia</taxon>
        <taxon>Autobranchia</taxon>
        <taxon>Heteroconchia</taxon>
        <taxon>Euheterodonta</taxon>
        <taxon>Imparidentia</taxon>
        <taxon>Neoheterodontei</taxon>
        <taxon>Myida</taxon>
        <taxon>Dreissenoidea</taxon>
        <taxon>Dreissenidae</taxon>
        <taxon>Dreissena</taxon>
    </lineage>
</organism>
<evidence type="ECO:0000313" key="2">
    <source>
        <dbReference type="Proteomes" id="UP000828390"/>
    </source>
</evidence>
<comment type="caution">
    <text evidence="1">The sequence shown here is derived from an EMBL/GenBank/DDBJ whole genome shotgun (WGS) entry which is preliminary data.</text>
</comment>
<dbReference type="AlphaFoldDB" id="A0A9D4LG14"/>
<dbReference type="Proteomes" id="UP000828390">
    <property type="component" value="Unassembled WGS sequence"/>
</dbReference>
<keyword evidence="2" id="KW-1185">Reference proteome</keyword>
<accession>A0A9D4LG14</accession>